<keyword evidence="5" id="KW-1185">Reference proteome</keyword>
<dbReference type="Gene3D" id="3.40.50.150">
    <property type="entry name" value="Vaccinia Virus protein VP39"/>
    <property type="match status" value="1"/>
</dbReference>
<evidence type="ECO:0000256" key="3">
    <source>
        <dbReference type="ARBA" id="ARBA00022691"/>
    </source>
</evidence>
<dbReference type="Pfam" id="PF13489">
    <property type="entry name" value="Methyltransf_23"/>
    <property type="match status" value="1"/>
</dbReference>
<evidence type="ECO:0000256" key="2">
    <source>
        <dbReference type="ARBA" id="ARBA00022679"/>
    </source>
</evidence>
<dbReference type="RefSeq" id="WP_210662566.1">
    <property type="nucleotide sequence ID" value="NZ_JAGKQQ010000002.1"/>
</dbReference>
<keyword evidence="1 4" id="KW-0489">Methyltransferase</keyword>
<comment type="caution">
    <text evidence="4">The sequence shown here is derived from an EMBL/GenBank/DDBJ whole genome shotgun (WGS) entry which is preliminary data.</text>
</comment>
<reference evidence="4 5" key="1">
    <citation type="submission" date="2021-04" db="EMBL/GenBank/DDBJ databases">
        <authorList>
            <person name="Ivanova A."/>
        </authorList>
    </citation>
    <scope>NUCLEOTIDE SEQUENCE [LARGE SCALE GENOMIC DNA]</scope>
    <source>
        <strain evidence="4 5">G18</strain>
    </source>
</reference>
<evidence type="ECO:0000313" key="5">
    <source>
        <dbReference type="Proteomes" id="UP000676565"/>
    </source>
</evidence>
<dbReference type="SUPFAM" id="SSF53335">
    <property type="entry name" value="S-adenosyl-L-methionine-dependent methyltransferases"/>
    <property type="match status" value="1"/>
</dbReference>
<dbReference type="GO" id="GO:0008168">
    <property type="term" value="F:methyltransferase activity"/>
    <property type="evidence" value="ECO:0007669"/>
    <property type="project" value="UniProtKB-KW"/>
</dbReference>
<dbReference type="PANTHER" id="PTHR43464:SF19">
    <property type="entry name" value="UBIQUINONE BIOSYNTHESIS O-METHYLTRANSFERASE, MITOCHONDRIAL"/>
    <property type="match status" value="1"/>
</dbReference>
<dbReference type="Proteomes" id="UP000676565">
    <property type="component" value="Unassembled WGS sequence"/>
</dbReference>
<evidence type="ECO:0000313" key="4">
    <source>
        <dbReference type="EMBL" id="MBP3960472.1"/>
    </source>
</evidence>
<organism evidence="4 5">
    <name type="scientific">Gemmata palustris</name>
    <dbReference type="NCBI Taxonomy" id="2822762"/>
    <lineage>
        <taxon>Bacteria</taxon>
        <taxon>Pseudomonadati</taxon>
        <taxon>Planctomycetota</taxon>
        <taxon>Planctomycetia</taxon>
        <taxon>Gemmatales</taxon>
        <taxon>Gemmataceae</taxon>
        <taxon>Gemmata</taxon>
    </lineage>
</organism>
<keyword evidence="3" id="KW-0949">S-adenosyl-L-methionine</keyword>
<dbReference type="EMBL" id="JAGKQQ010000002">
    <property type="protein sequence ID" value="MBP3960472.1"/>
    <property type="molecule type" value="Genomic_DNA"/>
</dbReference>
<dbReference type="PANTHER" id="PTHR43464">
    <property type="entry name" value="METHYLTRANSFERASE"/>
    <property type="match status" value="1"/>
</dbReference>
<dbReference type="CDD" id="cd02440">
    <property type="entry name" value="AdoMet_MTases"/>
    <property type="match status" value="1"/>
</dbReference>
<sequence>MEDRVYSEKFFSDHVAGSRQSAHVIVPMVLDLIHPKSVVDVGCGLGAWLAVFAENGVTDIMGIDVDYIDRSHRLIAEDKFRPIDLNKPFKLDRSFDLVVCLEVAEHLPESSAEGFVSSLVAIGGAVLFSAAIPGQGGTNHINEQWQVYWRDQFLKCRYELVDCFRPLIWENDRVQVHYRQNMFLYVDATILDSMPGLVATRAKFAGHPLSIVHPALWEVEHMNTRPTIGSLLREFPRAALRSVRKRFLKK</sequence>
<proteinExistence type="predicted"/>
<dbReference type="GO" id="GO:0032259">
    <property type="term" value="P:methylation"/>
    <property type="evidence" value="ECO:0007669"/>
    <property type="project" value="UniProtKB-KW"/>
</dbReference>
<keyword evidence="2" id="KW-0808">Transferase</keyword>
<name>A0ABS5C3C6_9BACT</name>
<accession>A0ABS5C3C6</accession>
<gene>
    <name evidence="4" type="ORF">J8F10_35045</name>
</gene>
<protein>
    <submittedName>
        <fullName evidence="4">Methyltransferase domain-containing protein</fullName>
    </submittedName>
</protein>
<dbReference type="InterPro" id="IPR029063">
    <property type="entry name" value="SAM-dependent_MTases_sf"/>
</dbReference>
<evidence type="ECO:0000256" key="1">
    <source>
        <dbReference type="ARBA" id="ARBA00022603"/>
    </source>
</evidence>